<dbReference type="PROSITE" id="PS51585">
    <property type="entry name" value="SAM_MT_TPMT"/>
    <property type="match status" value="1"/>
</dbReference>
<gene>
    <name evidence="5" type="ORF">CLV67_104151</name>
</gene>
<feature type="domain" description="Methyltransferase" evidence="4">
    <location>
        <begin position="68"/>
        <end position="160"/>
    </location>
</feature>
<dbReference type="Proteomes" id="UP000239415">
    <property type="component" value="Unassembled WGS sequence"/>
</dbReference>
<evidence type="ECO:0000256" key="2">
    <source>
        <dbReference type="ARBA" id="ARBA00022679"/>
    </source>
</evidence>
<dbReference type="InterPro" id="IPR041698">
    <property type="entry name" value="Methyltransf_25"/>
</dbReference>
<evidence type="ECO:0000256" key="1">
    <source>
        <dbReference type="ARBA" id="ARBA00022603"/>
    </source>
</evidence>
<proteinExistence type="predicted"/>
<keyword evidence="2 5" id="KW-0808">Transferase</keyword>
<keyword evidence="1 5" id="KW-0489">Methyltransferase</keyword>
<dbReference type="SUPFAM" id="SSF53335">
    <property type="entry name" value="S-adenosyl-L-methionine-dependent methyltransferases"/>
    <property type="match status" value="1"/>
</dbReference>
<accession>A0A2T0KGQ9</accession>
<sequence length="226" mass="23305">MTSPPPVPAGDARRLAAESLAAGDSTGWFERLYAESRAGTAEVPWDVPEPSAHLRALGLPPGGGRSALIVGCGPGRDAEHVAALGYRVTAFDISATAIDLARERHPGSTVDYVVADLLDPPAAWRAAYDLVVESNNVQALPPGIRAAAIATVGTFVAPGGTLIVLAAATTRLDSDGSGPPWPLTRAEIDAFATGDLSPVSVTRTPAPGTTLPTRWRAVFTRPSAGR</sequence>
<dbReference type="Gene3D" id="3.40.50.150">
    <property type="entry name" value="Vaccinia Virus protein VP39"/>
    <property type="match status" value="1"/>
</dbReference>
<name>A0A2T0KGQ9_9ACTN</name>
<organism evidence="5 6">
    <name type="scientific">Actinoplanes italicus</name>
    <dbReference type="NCBI Taxonomy" id="113567"/>
    <lineage>
        <taxon>Bacteria</taxon>
        <taxon>Bacillati</taxon>
        <taxon>Actinomycetota</taxon>
        <taxon>Actinomycetes</taxon>
        <taxon>Micromonosporales</taxon>
        <taxon>Micromonosporaceae</taxon>
        <taxon>Actinoplanes</taxon>
    </lineage>
</organism>
<evidence type="ECO:0000313" key="6">
    <source>
        <dbReference type="Proteomes" id="UP000239415"/>
    </source>
</evidence>
<dbReference type="GO" id="GO:0032259">
    <property type="term" value="P:methylation"/>
    <property type="evidence" value="ECO:0007669"/>
    <property type="project" value="UniProtKB-KW"/>
</dbReference>
<dbReference type="Pfam" id="PF13649">
    <property type="entry name" value="Methyltransf_25"/>
    <property type="match status" value="1"/>
</dbReference>
<comment type="caution">
    <text evidence="5">The sequence shown here is derived from an EMBL/GenBank/DDBJ whole genome shotgun (WGS) entry which is preliminary data.</text>
</comment>
<dbReference type="InterPro" id="IPR029063">
    <property type="entry name" value="SAM-dependent_MTases_sf"/>
</dbReference>
<keyword evidence="6" id="KW-1185">Reference proteome</keyword>
<protein>
    <submittedName>
        <fullName evidence="5">Methyltransferase family protein</fullName>
    </submittedName>
</protein>
<evidence type="ECO:0000313" key="5">
    <source>
        <dbReference type="EMBL" id="PRX22623.1"/>
    </source>
</evidence>
<evidence type="ECO:0000259" key="4">
    <source>
        <dbReference type="Pfam" id="PF13649"/>
    </source>
</evidence>
<dbReference type="PANTHER" id="PTHR43464:SF19">
    <property type="entry name" value="UBIQUINONE BIOSYNTHESIS O-METHYLTRANSFERASE, MITOCHONDRIAL"/>
    <property type="match status" value="1"/>
</dbReference>
<dbReference type="GO" id="GO:0008757">
    <property type="term" value="F:S-adenosylmethionine-dependent methyltransferase activity"/>
    <property type="evidence" value="ECO:0007669"/>
    <property type="project" value="InterPro"/>
</dbReference>
<evidence type="ECO:0000256" key="3">
    <source>
        <dbReference type="ARBA" id="ARBA00022691"/>
    </source>
</evidence>
<reference evidence="5 6" key="1">
    <citation type="submission" date="2018-03" db="EMBL/GenBank/DDBJ databases">
        <title>Genomic Encyclopedia of Archaeal and Bacterial Type Strains, Phase II (KMG-II): from individual species to whole genera.</title>
        <authorList>
            <person name="Goeker M."/>
        </authorList>
    </citation>
    <scope>NUCLEOTIDE SEQUENCE [LARGE SCALE GENOMIC DNA]</scope>
    <source>
        <strain evidence="5 6">DSM 43146</strain>
    </source>
</reference>
<keyword evidence="3" id="KW-0949">S-adenosyl-L-methionine</keyword>
<dbReference type="InterPro" id="IPR008854">
    <property type="entry name" value="TPMT"/>
</dbReference>
<dbReference type="OrthoDB" id="189743at2"/>
<dbReference type="AlphaFoldDB" id="A0A2T0KGQ9"/>
<dbReference type="PANTHER" id="PTHR43464">
    <property type="entry name" value="METHYLTRANSFERASE"/>
    <property type="match status" value="1"/>
</dbReference>
<dbReference type="EMBL" id="PVMZ01000004">
    <property type="protein sequence ID" value="PRX22623.1"/>
    <property type="molecule type" value="Genomic_DNA"/>
</dbReference>
<dbReference type="RefSeq" id="WP_106317436.1">
    <property type="nucleotide sequence ID" value="NZ_BOMO01000020.1"/>
</dbReference>
<dbReference type="CDD" id="cd02440">
    <property type="entry name" value="AdoMet_MTases"/>
    <property type="match status" value="1"/>
</dbReference>